<keyword evidence="1" id="KW-1133">Transmembrane helix</keyword>
<accession>A0A444MLL7</accession>
<dbReference type="AlphaFoldDB" id="A0A444MLL7"/>
<dbReference type="Proteomes" id="UP000286701">
    <property type="component" value="Unassembled WGS sequence"/>
</dbReference>
<organism evidence="2 3">
    <name type="scientific">Mucilaginibacter gilvus</name>
    <dbReference type="NCBI Taxonomy" id="2305909"/>
    <lineage>
        <taxon>Bacteria</taxon>
        <taxon>Pseudomonadati</taxon>
        <taxon>Bacteroidota</taxon>
        <taxon>Sphingobacteriia</taxon>
        <taxon>Sphingobacteriales</taxon>
        <taxon>Sphingobacteriaceae</taxon>
        <taxon>Mucilaginibacter</taxon>
    </lineage>
</organism>
<feature type="transmembrane region" description="Helical" evidence="1">
    <location>
        <begin position="60"/>
        <end position="82"/>
    </location>
</feature>
<feature type="transmembrane region" description="Helical" evidence="1">
    <location>
        <begin position="180"/>
        <end position="210"/>
    </location>
</feature>
<dbReference type="EMBL" id="SBIW01000007">
    <property type="protein sequence ID" value="RWY50197.1"/>
    <property type="molecule type" value="Genomic_DNA"/>
</dbReference>
<feature type="transmembrane region" description="Helical" evidence="1">
    <location>
        <begin position="149"/>
        <end position="174"/>
    </location>
</feature>
<protein>
    <recommendedName>
        <fullName evidence="4">Oligosaccharide repeat unit polymerase</fullName>
    </recommendedName>
</protein>
<evidence type="ECO:0008006" key="4">
    <source>
        <dbReference type="Google" id="ProtNLM"/>
    </source>
</evidence>
<proteinExistence type="predicted"/>
<feature type="transmembrane region" description="Helical" evidence="1">
    <location>
        <begin position="333"/>
        <end position="354"/>
    </location>
</feature>
<dbReference type="RefSeq" id="WP_128534928.1">
    <property type="nucleotide sequence ID" value="NZ_SBIW01000007.1"/>
</dbReference>
<comment type="caution">
    <text evidence="2">The sequence shown here is derived from an EMBL/GenBank/DDBJ whole genome shotgun (WGS) entry which is preliminary data.</text>
</comment>
<sequence length="416" mass="47547">MNGLLIFLGSSVYLCGSYLVWPSRYNITAHLNIAFVFIAFFVPAIILNNYEEYSPDIVDLYVQLLTVGGICYVIGLFIGFNIKPWRTSLSFDVLSSAMYSKRVVNVTAIMLILAIAGESFGYLLMGYVPMFAADPLAAKFFRNQYAVPFYVSIIYLSSFFVLSTLVPISLMIWYQDKKKVFFLILSFLAVSLMMMSLARSAAFSGIILFVAVIMSFKNKKTFFLFIILIFCAYGFSSVFYFITGIRNFTDVGFKTDHIFWRVLSSGTIDIDDQLNFLTYFDKNPEWTYGRTVYGGLIPSHYFWNPAVYTLRVVNPGSDLNTLISGGLRLPAPIWGYVSFQWPGVVMFCFLSGMIKGMMAKFTKHWVSKHKTLLIIVIVMAINIFVFEPACYFFVMSNYSIPPLILMLFYMYRIKLK</sequence>
<evidence type="ECO:0000256" key="1">
    <source>
        <dbReference type="SAM" id="Phobius"/>
    </source>
</evidence>
<feature type="transmembrane region" description="Helical" evidence="1">
    <location>
        <begin position="222"/>
        <end position="242"/>
    </location>
</feature>
<reference evidence="2 3" key="1">
    <citation type="submission" date="2019-01" db="EMBL/GenBank/DDBJ databases">
        <title>Mucilaginibacter antarcticum sp. nov., isolated from antarctic soil.</title>
        <authorList>
            <person name="Yan Y.-Q."/>
            <person name="Du Z.-J."/>
        </authorList>
    </citation>
    <scope>NUCLEOTIDE SEQUENCE [LARGE SCALE GENOMIC DNA]</scope>
    <source>
        <strain evidence="2 3">F01003</strain>
    </source>
</reference>
<keyword evidence="3" id="KW-1185">Reference proteome</keyword>
<evidence type="ECO:0000313" key="3">
    <source>
        <dbReference type="Proteomes" id="UP000286701"/>
    </source>
</evidence>
<feature type="transmembrane region" description="Helical" evidence="1">
    <location>
        <begin position="102"/>
        <end position="128"/>
    </location>
</feature>
<dbReference type="OrthoDB" id="755552at2"/>
<feature type="transmembrane region" description="Helical" evidence="1">
    <location>
        <begin position="366"/>
        <end position="385"/>
    </location>
</feature>
<keyword evidence="1" id="KW-0472">Membrane</keyword>
<evidence type="ECO:0000313" key="2">
    <source>
        <dbReference type="EMBL" id="RWY50197.1"/>
    </source>
</evidence>
<gene>
    <name evidence="2" type="ORF">EPL05_15715</name>
</gene>
<keyword evidence="1" id="KW-0812">Transmembrane</keyword>
<name>A0A444MLL7_9SPHI</name>
<feature type="transmembrane region" description="Helical" evidence="1">
    <location>
        <begin position="27"/>
        <end position="48"/>
    </location>
</feature>